<evidence type="ECO:0000313" key="2">
    <source>
        <dbReference type="EMBL" id="MBD1318868.1"/>
    </source>
</evidence>
<feature type="chain" id="PRO_5045950804" description="Lipoprotein" evidence="1">
    <location>
        <begin position="27"/>
        <end position="145"/>
    </location>
</feature>
<dbReference type="Proteomes" id="UP000602395">
    <property type="component" value="Unassembled WGS sequence"/>
</dbReference>
<protein>
    <recommendedName>
        <fullName evidence="4">Lipoprotein</fullName>
    </recommendedName>
</protein>
<sequence>MNRTVTRFWTSSIVVGACLLGGTACGGEPASTPTSESGVATQSVVDNPIDPGSVTQIADAVRGQNLELTGEKDVTAQVCPTAGCTGATAFDQATFLKFPTTGRATTYAGAQDSAYQVLDLVVTFPESTPPDVRTKYENAVRVTVR</sequence>
<accession>A0ABR7W9C6</accession>
<feature type="signal peptide" evidence="1">
    <location>
        <begin position="1"/>
        <end position="26"/>
    </location>
</feature>
<proteinExistence type="predicted"/>
<organism evidence="2 3">
    <name type="scientific">Gordonia hankookensis</name>
    <dbReference type="NCBI Taxonomy" id="589403"/>
    <lineage>
        <taxon>Bacteria</taxon>
        <taxon>Bacillati</taxon>
        <taxon>Actinomycetota</taxon>
        <taxon>Actinomycetes</taxon>
        <taxon>Mycobacteriales</taxon>
        <taxon>Gordoniaceae</taxon>
        <taxon>Gordonia</taxon>
    </lineage>
</organism>
<gene>
    <name evidence="2" type="ORF">IDF66_04665</name>
</gene>
<keyword evidence="1" id="KW-0732">Signal</keyword>
<evidence type="ECO:0000313" key="3">
    <source>
        <dbReference type="Proteomes" id="UP000602395"/>
    </source>
</evidence>
<evidence type="ECO:0008006" key="4">
    <source>
        <dbReference type="Google" id="ProtNLM"/>
    </source>
</evidence>
<dbReference type="EMBL" id="JACWMS010000001">
    <property type="protein sequence ID" value="MBD1318868.1"/>
    <property type="molecule type" value="Genomic_DNA"/>
</dbReference>
<keyword evidence="3" id="KW-1185">Reference proteome</keyword>
<reference evidence="2 3" key="1">
    <citation type="submission" date="2020-09" db="EMBL/GenBank/DDBJ databases">
        <title>Novel species in genus Gordonia.</title>
        <authorList>
            <person name="Zhang G."/>
        </authorList>
    </citation>
    <scope>NUCLEOTIDE SEQUENCE [LARGE SCALE GENOMIC DNA]</scope>
    <source>
        <strain evidence="2 3">ON-33</strain>
    </source>
</reference>
<name>A0ABR7W9C6_9ACTN</name>
<evidence type="ECO:0000256" key="1">
    <source>
        <dbReference type="SAM" id="SignalP"/>
    </source>
</evidence>
<dbReference type="PROSITE" id="PS51257">
    <property type="entry name" value="PROKAR_LIPOPROTEIN"/>
    <property type="match status" value="1"/>
</dbReference>
<comment type="caution">
    <text evidence="2">The sequence shown here is derived from an EMBL/GenBank/DDBJ whole genome shotgun (WGS) entry which is preliminary data.</text>
</comment>
<dbReference type="RefSeq" id="WP_164308618.1">
    <property type="nucleotide sequence ID" value="NZ_BAABAD010000003.1"/>
</dbReference>